<feature type="domain" description="Thiamin/hydroxymethyl pyrimidine-binding YkoF putative" evidence="1">
    <location>
        <begin position="3"/>
        <end position="55"/>
    </location>
</feature>
<dbReference type="InterPro" id="IPR029756">
    <property type="entry name" value="MTH1187/YkoF-like"/>
</dbReference>
<evidence type="ECO:0000313" key="2">
    <source>
        <dbReference type="EMBL" id="RUO67025.1"/>
    </source>
</evidence>
<accession>A0A432YUM6</accession>
<dbReference type="RefSeq" id="WP_011235583.1">
    <property type="nucleotide sequence ID" value="NZ_PIQC01000008.1"/>
</dbReference>
<evidence type="ECO:0000313" key="3">
    <source>
        <dbReference type="Proteomes" id="UP000288058"/>
    </source>
</evidence>
<protein>
    <recommendedName>
        <fullName evidence="1">Thiamin/hydroxymethyl pyrimidine-binding YkoF putative domain-containing protein</fullName>
    </recommendedName>
</protein>
<evidence type="ECO:0000259" key="1">
    <source>
        <dbReference type="Pfam" id="PF07615"/>
    </source>
</evidence>
<dbReference type="Proteomes" id="UP000288058">
    <property type="component" value="Unassembled WGS sequence"/>
</dbReference>
<gene>
    <name evidence="2" type="ORF">CWI78_10980</name>
</gene>
<dbReference type="Pfam" id="PF07615">
    <property type="entry name" value="Ykof"/>
    <property type="match status" value="1"/>
</dbReference>
<dbReference type="OrthoDB" id="164222at2"/>
<dbReference type="GeneID" id="41337552"/>
<name>A0A432YUM6_9GAMM</name>
<organism evidence="2 3">
    <name type="scientific">Idiomarina ramblicola</name>
    <dbReference type="NCBI Taxonomy" id="263724"/>
    <lineage>
        <taxon>Bacteria</taxon>
        <taxon>Pseudomonadati</taxon>
        <taxon>Pseudomonadota</taxon>
        <taxon>Gammaproteobacteria</taxon>
        <taxon>Alteromonadales</taxon>
        <taxon>Idiomarinaceae</taxon>
        <taxon>Idiomarina</taxon>
    </lineage>
</organism>
<dbReference type="EMBL" id="PIQC01000008">
    <property type="protein sequence ID" value="RUO67025.1"/>
    <property type="molecule type" value="Genomic_DNA"/>
</dbReference>
<dbReference type="SUPFAM" id="SSF89957">
    <property type="entry name" value="MTH1187/YkoF-like"/>
    <property type="match status" value="1"/>
</dbReference>
<keyword evidence="3" id="KW-1185">Reference proteome</keyword>
<proteinExistence type="predicted"/>
<dbReference type="AlphaFoldDB" id="A0A432YUM6"/>
<dbReference type="InterPro" id="IPR011522">
    <property type="entry name" value="Thiamin/HMP-bd_put_YkoF"/>
</dbReference>
<comment type="caution">
    <text evidence="2">The sequence shown here is derived from an EMBL/GenBank/DDBJ whole genome shotgun (WGS) entry which is preliminary data.</text>
</comment>
<reference evidence="3" key="1">
    <citation type="journal article" date="2018" name="Front. Microbiol.">
        <title>Genome-Based Analysis Reveals the Taxonomy and Diversity of the Family Idiomarinaceae.</title>
        <authorList>
            <person name="Liu Y."/>
            <person name="Lai Q."/>
            <person name="Shao Z."/>
        </authorList>
    </citation>
    <scope>NUCLEOTIDE SEQUENCE [LARGE SCALE GENOMIC DNA]</scope>
    <source>
        <strain evidence="3">R22</strain>
    </source>
</reference>
<sequence length="85" mass="9840">MQVSVEMSLYPLAENYLDTIKDFIERLNQHSELTVLTNTMSTQVFGEMQDVMRILGEEMELLFQNVPSNVLVCKFINKDLRPDNA</sequence>
<dbReference type="Gene3D" id="3.30.70.930">
    <property type="match status" value="1"/>
</dbReference>